<protein>
    <submittedName>
        <fullName evidence="1">Uncharacterized protein</fullName>
    </submittedName>
</protein>
<dbReference type="EMBL" id="BMOD01000033">
    <property type="protein sequence ID" value="GGJ55530.1"/>
    <property type="molecule type" value="Genomic_DNA"/>
</dbReference>
<gene>
    <name evidence="1" type="ORF">GCM10008938_47120</name>
</gene>
<reference evidence="2" key="1">
    <citation type="journal article" date="2019" name="Int. J. Syst. Evol. Microbiol.">
        <title>The Global Catalogue of Microorganisms (GCM) 10K type strain sequencing project: providing services to taxonomists for standard genome sequencing and annotation.</title>
        <authorList>
            <consortium name="The Broad Institute Genomics Platform"/>
            <consortium name="The Broad Institute Genome Sequencing Center for Infectious Disease"/>
            <person name="Wu L."/>
            <person name="Ma J."/>
        </authorList>
    </citation>
    <scope>NUCLEOTIDE SEQUENCE [LARGE SCALE GENOMIC DNA]</scope>
    <source>
        <strain evidence="2">JCM 14370</strain>
    </source>
</reference>
<accession>A0ABQ2DFI0</accession>
<dbReference type="RefSeq" id="WP_189007972.1">
    <property type="nucleotide sequence ID" value="NZ_BMOD01000033.1"/>
</dbReference>
<evidence type="ECO:0000313" key="1">
    <source>
        <dbReference type="EMBL" id="GGJ55530.1"/>
    </source>
</evidence>
<evidence type="ECO:0000313" key="2">
    <source>
        <dbReference type="Proteomes" id="UP000632222"/>
    </source>
</evidence>
<keyword evidence="2" id="KW-1185">Reference proteome</keyword>
<name>A0ABQ2DFI0_9DEIO</name>
<proteinExistence type="predicted"/>
<sequence>MERFEAQVEKQLGKLLHQKRINLRTLLMVRLRSFLEETVQVEGSI</sequence>
<organism evidence="1 2">
    <name type="scientific">Deinococcus roseus</name>
    <dbReference type="NCBI Taxonomy" id="392414"/>
    <lineage>
        <taxon>Bacteria</taxon>
        <taxon>Thermotogati</taxon>
        <taxon>Deinococcota</taxon>
        <taxon>Deinococci</taxon>
        <taxon>Deinococcales</taxon>
        <taxon>Deinococcaceae</taxon>
        <taxon>Deinococcus</taxon>
    </lineage>
</organism>
<dbReference type="Proteomes" id="UP000632222">
    <property type="component" value="Unassembled WGS sequence"/>
</dbReference>
<comment type="caution">
    <text evidence="1">The sequence shown here is derived from an EMBL/GenBank/DDBJ whole genome shotgun (WGS) entry which is preliminary data.</text>
</comment>